<dbReference type="InterPro" id="IPR014710">
    <property type="entry name" value="RmlC-like_jellyroll"/>
</dbReference>
<proteinExistence type="predicted"/>
<dbReference type="AlphaFoldDB" id="A0A1H8CCW6"/>
<dbReference type="Pfam" id="PF13545">
    <property type="entry name" value="HTH_Crp_2"/>
    <property type="match status" value="1"/>
</dbReference>
<dbReference type="Gene3D" id="1.10.10.10">
    <property type="entry name" value="Winged helix-like DNA-binding domain superfamily/Winged helix DNA-binding domain"/>
    <property type="match status" value="1"/>
</dbReference>
<evidence type="ECO:0000259" key="5">
    <source>
        <dbReference type="PROSITE" id="PS51063"/>
    </source>
</evidence>
<dbReference type="GO" id="GO:0003677">
    <property type="term" value="F:DNA binding"/>
    <property type="evidence" value="ECO:0007669"/>
    <property type="project" value="UniProtKB-KW"/>
</dbReference>
<dbReference type="InterPro" id="IPR000595">
    <property type="entry name" value="cNMP-bd_dom"/>
</dbReference>
<evidence type="ECO:0000256" key="1">
    <source>
        <dbReference type="ARBA" id="ARBA00023015"/>
    </source>
</evidence>
<evidence type="ECO:0000256" key="2">
    <source>
        <dbReference type="ARBA" id="ARBA00023125"/>
    </source>
</evidence>
<dbReference type="PROSITE" id="PS50042">
    <property type="entry name" value="CNMP_BINDING_3"/>
    <property type="match status" value="1"/>
</dbReference>
<dbReference type="PRINTS" id="PR00034">
    <property type="entry name" value="HTHCRP"/>
</dbReference>
<dbReference type="OrthoDB" id="6155297at2"/>
<dbReference type="CDD" id="cd00038">
    <property type="entry name" value="CAP_ED"/>
    <property type="match status" value="1"/>
</dbReference>
<dbReference type="InterPro" id="IPR036388">
    <property type="entry name" value="WH-like_DNA-bd_sf"/>
</dbReference>
<dbReference type="SMART" id="SM00100">
    <property type="entry name" value="cNMP"/>
    <property type="match status" value="1"/>
</dbReference>
<accession>A0A1H8CCW6</accession>
<gene>
    <name evidence="6" type="ORF">SAMN05192583_1527</name>
</gene>
<name>A0A1H8CCW6_9SPHN</name>
<dbReference type="EMBL" id="FOCF01000003">
    <property type="protein sequence ID" value="SEM92108.1"/>
    <property type="molecule type" value="Genomic_DNA"/>
</dbReference>
<keyword evidence="7" id="KW-1185">Reference proteome</keyword>
<dbReference type="SMART" id="SM00419">
    <property type="entry name" value="HTH_CRP"/>
    <property type="match status" value="1"/>
</dbReference>
<keyword evidence="6" id="KW-0418">Kinase</keyword>
<feature type="domain" description="Cyclic nucleotide-binding" evidence="4">
    <location>
        <begin position="21"/>
        <end position="123"/>
    </location>
</feature>
<dbReference type="STRING" id="1166340.SAMN05192583_1527"/>
<dbReference type="InterPro" id="IPR012318">
    <property type="entry name" value="HTH_CRP"/>
</dbReference>
<dbReference type="Gene3D" id="2.60.120.10">
    <property type="entry name" value="Jelly Rolls"/>
    <property type="match status" value="1"/>
</dbReference>
<evidence type="ECO:0000313" key="6">
    <source>
        <dbReference type="EMBL" id="SEM92108.1"/>
    </source>
</evidence>
<dbReference type="InterPro" id="IPR036390">
    <property type="entry name" value="WH_DNA-bd_sf"/>
</dbReference>
<dbReference type="InterPro" id="IPR018490">
    <property type="entry name" value="cNMP-bd_dom_sf"/>
</dbReference>
<dbReference type="CDD" id="cd00092">
    <property type="entry name" value="HTH_CRP"/>
    <property type="match status" value="1"/>
</dbReference>
<dbReference type="SUPFAM" id="SSF51206">
    <property type="entry name" value="cAMP-binding domain-like"/>
    <property type="match status" value="1"/>
</dbReference>
<evidence type="ECO:0000256" key="3">
    <source>
        <dbReference type="ARBA" id="ARBA00023163"/>
    </source>
</evidence>
<keyword evidence="3" id="KW-0804">Transcription</keyword>
<reference evidence="7" key="1">
    <citation type="submission" date="2016-10" db="EMBL/GenBank/DDBJ databases">
        <authorList>
            <person name="Varghese N."/>
            <person name="Submissions S."/>
        </authorList>
    </citation>
    <scope>NUCLEOTIDE SEQUENCE [LARGE SCALE GENOMIC DNA]</scope>
    <source>
        <strain evidence="7">S6-262</strain>
    </source>
</reference>
<protein>
    <submittedName>
        <fullName evidence="6">cAMP-binding domain of CRP or a regulatory subunit of cAMP-dependent protein kinases</fullName>
    </submittedName>
</protein>
<dbReference type="SUPFAM" id="SSF46785">
    <property type="entry name" value="Winged helix' DNA-binding domain"/>
    <property type="match status" value="1"/>
</dbReference>
<dbReference type="GO" id="GO:0006355">
    <property type="term" value="P:regulation of DNA-templated transcription"/>
    <property type="evidence" value="ECO:0007669"/>
    <property type="project" value="InterPro"/>
</dbReference>
<organism evidence="6 7">
    <name type="scientific">Sphingomonas gellani</name>
    <dbReference type="NCBI Taxonomy" id="1166340"/>
    <lineage>
        <taxon>Bacteria</taxon>
        <taxon>Pseudomonadati</taxon>
        <taxon>Pseudomonadota</taxon>
        <taxon>Alphaproteobacteria</taxon>
        <taxon>Sphingomonadales</taxon>
        <taxon>Sphingomonadaceae</taxon>
        <taxon>Sphingomonas</taxon>
    </lineage>
</organism>
<dbReference type="Pfam" id="PF00027">
    <property type="entry name" value="cNMP_binding"/>
    <property type="match status" value="1"/>
</dbReference>
<evidence type="ECO:0000259" key="4">
    <source>
        <dbReference type="PROSITE" id="PS50042"/>
    </source>
</evidence>
<dbReference type="GO" id="GO:0016301">
    <property type="term" value="F:kinase activity"/>
    <property type="evidence" value="ECO:0007669"/>
    <property type="project" value="UniProtKB-KW"/>
</dbReference>
<dbReference type="Proteomes" id="UP000199206">
    <property type="component" value="Unassembled WGS sequence"/>
</dbReference>
<sequence length="253" mass="28324">MAVEGKNPDVPDSCFADRIGRFLDLTQPERVALAALEDRPRTVRRGTPLVRANDRGTELFMLRRGMLMNFVLLDDGSRQILGFHFPGDMLGWPTLAFRSAPEALVAVTEAEVCSFDRAALIELASERPRLFAAITAFNQMERQALVDRLAGMGRTSARGRVAALLIEIRNRMRRVDATITNRFILGLTQEEIGDATGLTAVHVNRMLRQLEEDGLIAREGGRVTLIDEDRLAHVANYIDRNDAVDLTWLARLR</sequence>
<feature type="domain" description="HTH crp-type" evidence="5">
    <location>
        <begin position="155"/>
        <end position="229"/>
    </location>
</feature>
<keyword evidence="1" id="KW-0805">Transcription regulation</keyword>
<evidence type="ECO:0000313" key="7">
    <source>
        <dbReference type="Proteomes" id="UP000199206"/>
    </source>
</evidence>
<keyword evidence="6" id="KW-0808">Transferase</keyword>
<dbReference type="PROSITE" id="PS51063">
    <property type="entry name" value="HTH_CRP_2"/>
    <property type="match status" value="1"/>
</dbReference>
<keyword evidence="2" id="KW-0238">DNA-binding</keyword>